<accession>A0ABT7CPX7</accession>
<evidence type="ECO:0000256" key="1">
    <source>
        <dbReference type="SAM" id="SignalP"/>
    </source>
</evidence>
<name>A0ABT7CPX7_9BACT</name>
<gene>
    <name evidence="2" type="ORF">QNI19_17430</name>
</gene>
<reference evidence="2 3" key="1">
    <citation type="submission" date="2023-05" db="EMBL/GenBank/DDBJ databases">
        <authorList>
            <person name="Zhang X."/>
        </authorList>
    </citation>
    <scope>NUCLEOTIDE SEQUENCE [LARGE SCALE GENOMIC DNA]</scope>
    <source>
        <strain evidence="2 3">DM2B3-1</strain>
    </source>
</reference>
<feature type="chain" id="PRO_5046626985" description="Outer membrane protein beta-barrel domain-containing protein" evidence="1">
    <location>
        <begin position="19"/>
        <end position="235"/>
    </location>
</feature>
<sequence>MKYIFILLSFLTILNTSAQTSGYMGKRIAIDANFQSMAPVITDLILEGSSTVKFRYKWNLHTEYTLNKTQTLGIDFDIVSYSKSRLVTDFNESIYDYNSGDKIQFNLQTQSLGISYRRYLKNALAPIGSYLQFHCNYLTGNIQSSYHSQEEGQTTYTVSEKNGPISGVVAGFGIGKRIIIADRFTFNFGFNLAFPYLFDNQTVLDTREEAAWEQAKQHLQKTYQWNANIGFGILL</sequence>
<dbReference type="Proteomes" id="UP001228581">
    <property type="component" value="Unassembled WGS sequence"/>
</dbReference>
<proteinExistence type="predicted"/>
<keyword evidence="1" id="KW-0732">Signal</keyword>
<feature type="signal peptide" evidence="1">
    <location>
        <begin position="1"/>
        <end position="18"/>
    </location>
</feature>
<organism evidence="2 3">
    <name type="scientific">Xanthocytophaga flava</name>
    <dbReference type="NCBI Taxonomy" id="3048013"/>
    <lineage>
        <taxon>Bacteria</taxon>
        <taxon>Pseudomonadati</taxon>
        <taxon>Bacteroidota</taxon>
        <taxon>Cytophagia</taxon>
        <taxon>Cytophagales</taxon>
        <taxon>Rhodocytophagaceae</taxon>
        <taxon>Xanthocytophaga</taxon>
    </lineage>
</organism>
<evidence type="ECO:0008006" key="4">
    <source>
        <dbReference type="Google" id="ProtNLM"/>
    </source>
</evidence>
<evidence type="ECO:0000313" key="3">
    <source>
        <dbReference type="Proteomes" id="UP001228581"/>
    </source>
</evidence>
<dbReference type="RefSeq" id="WP_313998112.1">
    <property type="nucleotide sequence ID" value="NZ_JASJOR010000004.1"/>
</dbReference>
<comment type="caution">
    <text evidence="2">The sequence shown here is derived from an EMBL/GenBank/DDBJ whole genome shotgun (WGS) entry which is preliminary data.</text>
</comment>
<dbReference type="EMBL" id="JASJOT010000011">
    <property type="protein sequence ID" value="MDJ1494724.1"/>
    <property type="molecule type" value="Genomic_DNA"/>
</dbReference>
<keyword evidence="3" id="KW-1185">Reference proteome</keyword>
<protein>
    <recommendedName>
        <fullName evidence="4">Outer membrane protein beta-barrel domain-containing protein</fullName>
    </recommendedName>
</protein>
<evidence type="ECO:0000313" key="2">
    <source>
        <dbReference type="EMBL" id="MDJ1494724.1"/>
    </source>
</evidence>